<protein>
    <submittedName>
        <fullName evidence="3">Aspartate racemase</fullName>
        <ecNumber evidence="3">5.1.1.13</ecNumber>
    </submittedName>
</protein>
<name>A0A448V0M4_9FIRM</name>
<dbReference type="InterPro" id="IPR001920">
    <property type="entry name" value="Asp/Glu_race"/>
</dbReference>
<dbReference type="NCBIfam" id="TIGR00035">
    <property type="entry name" value="asp_race"/>
    <property type="match status" value="1"/>
</dbReference>
<proteinExistence type="inferred from homology"/>
<dbReference type="PANTHER" id="PTHR21198:SF7">
    <property type="entry name" value="ASPARTATE-GLUTAMATE RACEMASE FAMILY"/>
    <property type="match status" value="1"/>
</dbReference>
<dbReference type="Gene3D" id="3.40.50.1860">
    <property type="match status" value="2"/>
</dbReference>
<reference evidence="3 4" key="1">
    <citation type="submission" date="2018-12" db="EMBL/GenBank/DDBJ databases">
        <authorList>
            <consortium name="Pathogen Informatics"/>
        </authorList>
    </citation>
    <scope>NUCLEOTIDE SEQUENCE [LARGE SCALE GENOMIC DNA]</scope>
    <source>
        <strain evidence="3 4">NCTC13079</strain>
    </source>
</reference>
<gene>
    <name evidence="3" type="ORF">NCTC13079_00525</name>
</gene>
<organism evidence="3 4">
    <name type="scientific">Aedoeadaptatus ivorii</name>
    <dbReference type="NCBI Taxonomy" id="54006"/>
    <lineage>
        <taxon>Bacteria</taxon>
        <taxon>Bacillati</taxon>
        <taxon>Bacillota</taxon>
        <taxon>Tissierellia</taxon>
        <taxon>Tissierellales</taxon>
        <taxon>Peptoniphilaceae</taxon>
        <taxon>Aedoeadaptatus</taxon>
    </lineage>
</organism>
<dbReference type="InterPro" id="IPR015942">
    <property type="entry name" value="Asp/Glu/hydantoin_racemase"/>
</dbReference>
<comment type="similarity">
    <text evidence="1">Belongs to the aspartate/glutamate racemases family.</text>
</comment>
<dbReference type="InterPro" id="IPR004380">
    <property type="entry name" value="Asp_race"/>
</dbReference>
<keyword evidence="2 3" id="KW-0413">Isomerase</keyword>
<keyword evidence="4" id="KW-1185">Reference proteome</keyword>
<dbReference type="PROSITE" id="PS00924">
    <property type="entry name" value="ASP_GLU_RACEMASE_2"/>
    <property type="match status" value="1"/>
</dbReference>
<dbReference type="PANTHER" id="PTHR21198">
    <property type="entry name" value="GLUTAMATE RACEMASE"/>
    <property type="match status" value="1"/>
</dbReference>
<evidence type="ECO:0000256" key="1">
    <source>
        <dbReference type="ARBA" id="ARBA00007847"/>
    </source>
</evidence>
<dbReference type="AlphaFoldDB" id="A0A448V0M4"/>
<dbReference type="GO" id="GO:0047689">
    <property type="term" value="F:aspartate racemase activity"/>
    <property type="evidence" value="ECO:0007669"/>
    <property type="project" value="UniProtKB-EC"/>
</dbReference>
<evidence type="ECO:0000256" key="2">
    <source>
        <dbReference type="ARBA" id="ARBA00023235"/>
    </source>
</evidence>
<accession>A0A448V0M4</accession>
<dbReference type="Proteomes" id="UP000269544">
    <property type="component" value="Chromosome"/>
</dbReference>
<dbReference type="Pfam" id="PF01177">
    <property type="entry name" value="Asp_Glu_race"/>
    <property type="match status" value="1"/>
</dbReference>
<dbReference type="RefSeq" id="WP_126464966.1">
    <property type="nucleotide sequence ID" value="NZ_LR134523.1"/>
</dbReference>
<dbReference type="OrthoDB" id="9803739at2"/>
<dbReference type="InterPro" id="IPR033134">
    <property type="entry name" value="Asp/Glu_racemase_AS_2"/>
</dbReference>
<dbReference type="SUPFAM" id="SSF53681">
    <property type="entry name" value="Aspartate/glutamate racemase"/>
    <property type="match status" value="2"/>
</dbReference>
<dbReference type="KEGG" id="piv:NCTC13079_00525"/>
<evidence type="ECO:0000313" key="3">
    <source>
        <dbReference type="EMBL" id="VEJ35129.1"/>
    </source>
</evidence>
<dbReference type="EC" id="5.1.1.13" evidence="3"/>
<sequence length="255" mass="27346">MSQHTIGVLSGLGPLVTAQFQTIVLSLTDAHCDQDYPDMVITSTASTPDRTAYILGESEESPLPYLLRDVKILEKAGADAIVLLCNSAHCFYDALAASVSVPIVNLIETAADAVAERAAETTGIMATTGNLRSGLYQDALSRRGIAYVLPDQTMQQKVMEIIYTNLKATGKCRPDSVAEVVSYFRQKGADSILLGCTELSILYRAGIVDPRFCVDSLTTLAEKSIDLSGKSKRPDPLTVDTVVFNGREAAAPVLK</sequence>
<evidence type="ECO:0000313" key="4">
    <source>
        <dbReference type="Proteomes" id="UP000269544"/>
    </source>
</evidence>
<dbReference type="EMBL" id="LR134523">
    <property type="protein sequence ID" value="VEJ35129.1"/>
    <property type="molecule type" value="Genomic_DNA"/>
</dbReference>